<comment type="caution">
    <text evidence="2">The sequence shown here is derived from an EMBL/GenBank/DDBJ whole genome shotgun (WGS) entry which is preliminary data.</text>
</comment>
<sequence>MMGVQPLSKIFMHELKLGIHAEASIKATTHLLELKGESSQWINVKFKHPHPSADDWIAVFSPAIFNAPKDVPTMGVPAFLSPLLVSAPIKTLVLIFEKLWEDKYTALVVQMKLTVTPAHTIKSLSMRSP</sequence>
<evidence type="ECO:0000313" key="2">
    <source>
        <dbReference type="EMBL" id="KAI3953912.1"/>
    </source>
</evidence>
<evidence type="ECO:0000313" key="3">
    <source>
        <dbReference type="Proteomes" id="UP001202328"/>
    </source>
</evidence>
<feature type="domain" description="Purple acid phosphatase Fn3-like" evidence="1">
    <location>
        <begin position="25"/>
        <end position="91"/>
    </location>
</feature>
<gene>
    <name evidence="2" type="ORF">MKW98_017736</name>
</gene>
<dbReference type="Pfam" id="PF17808">
    <property type="entry name" value="fn3_PAP"/>
    <property type="match status" value="1"/>
</dbReference>
<dbReference type="InterPro" id="IPR040974">
    <property type="entry name" value="Fn3_PAP"/>
</dbReference>
<protein>
    <recommendedName>
        <fullName evidence="1">Purple acid phosphatase Fn3-like domain-containing protein</fullName>
    </recommendedName>
</protein>
<dbReference type="EMBL" id="JAJJMB010002020">
    <property type="protein sequence ID" value="KAI3953912.1"/>
    <property type="molecule type" value="Genomic_DNA"/>
</dbReference>
<proteinExistence type="predicted"/>
<reference evidence="2" key="1">
    <citation type="submission" date="2022-04" db="EMBL/GenBank/DDBJ databases">
        <title>A functionally conserved STORR gene fusion in Papaver species that diverged 16.8 million years ago.</title>
        <authorList>
            <person name="Catania T."/>
        </authorList>
    </citation>
    <scope>NUCLEOTIDE SEQUENCE</scope>
    <source>
        <strain evidence="2">S-188037</strain>
    </source>
</reference>
<keyword evidence="3" id="KW-1185">Reference proteome</keyword>
<accession>A0AAD4TEK0</accession>
<evidence type="ECO:0000259" key="1">
    <source>
        <dbReference type="Pfam" id="PF17808"/>
    </source>
</evidence>
<organism evidence="2 3">
    <name type="scientific">Papaver atlanticum</name>
    <dbReference type="NCBI Taxonomy" id="357466"/>
    <lineage>
        <taxon>Eukaryota</taxon>
        <taxon>Viridiplantae</taxon>
        <taxon>Streptophyta</taxon>
        <taxon>Embryophyta</taxon>
        <taxon>Tracheophyta</taxon>
        <taxon>Spermatophyta</taxon>
        <taxon>Magnoliopsida</taxon>
        <taxon>Ranunculales</taxon>
        <taxon>Papaveraceae</taxon>
        <taxon>Papaveroideae</taxon>
        <taxon>Papaver</taxon>
    </lineage>
</organism>
<name>A0AAD4TEK0_9MAGN</name>
<dbReference type="AlphaFoldDB" id="A0AAD4TEK0"/>
<dbReference type="Proteomes" id="UP001202328">
    <property type="component" value="Unassembled WGS sequence"/>
</dbReference>